<evidence type="ECO:0000256" key="7">
    <source>
        <dbReference type="ARBA" id="ARBA00022779"/>
    </source>
</evidence>
<evidence type="ECO:0000313" key="12">
    <source>
        <dbReference type="Proteomes" id="UP000002030"/>
    </source>
</evidence>
<dbReference type="PANTHER" id="PTHR35091">
    <property type="entry name" value="FLAGELLAR PROTEIN FLIL"/>
    <property type="match status" value="1"/>
</dbReference>
<evidence type="ECO:0000256" key="5">
    <source>
        <dbReference type="ARBA" id="ARBA00022500"/>
    </source>
</evidence>
<dbReference type="InterPro" id="IPR005503">
    <property type="entry name" value="FliL"/>
</dbReference>
<evidence type="ECO:0000256" key="8">
    <source>
        <dbReference type="ARBA" id="ARBA00022989"/>
    </source>
</evidence>
<keyword evidence="5 10" id="KW-0145">Chemotaxis</keyword>
<gene>
    <name evidence="11" type="ordered locus">Taci_1324</name>
</gene>
<keyword evidence="7 10" id="KW-0283">Flagellar rotation</keyword>
<evidence type="ECO:0000256" key="9">
    <source>
        <dbReference type="ARBA" id="ARBA00023136"/>
    </source>
</evidence>
<comment type="similarity">
    <text evidence="3 10">Belongs to the FliL family.</text>
</comment>
<dbReference type="GO" id="GO:0009425">
    <property type="term" value="C:bacterial-type flagellum basal body"/>
    <property type="evidence" value="ECO:0007669"/>
    <property type="project" value="InterPro"/>
</dbReference>
<organism evidence="11 12">
    <name type="scientific">Thermanaerovibrio acidaminovorans (strain ATCC 49978 / DSM 6589 / Su883)</name>
    <name type="common">Selenomonas acidaminovorans</name>
    <dbReference type="NCBI Taxonomy" id="525903"/>
    <lineage>
        <taxon>Bacteria</taxon>
        <taxon>Thermotogati</taxon>
        <taxon>Synergistota</taxon>
        <taxon>Synergistia</taxon>
        <taxon>Synergistales</taxon>
        <taxon>Synergistaceae</taxon>
        <taxon>Thermanaerovibrio</taxon>
    </lineage>
</organism>
<evidence type="ECO:0000256" key="3">
    <source>
        <dbReference type="ARBA" id="ARBA00008281"/>
    </source>
</evidence>
<dbReference type="Proteomes" id="UP000002030">
    <property type="component" value="Chromosome"/>
</dbReference>
<comment type="function">
    <text evidence="1 10">Controls the rotational direction of flagella during chemotaxis.</text>
</comment>
<dbReference type="KEGG" id="tai:Taci_1324"/>
<dbReference type="STRING" id="525903.Taci_1324"/>
<evidence type="ECO:0000256" key="2">
    <source>
        <dbReference type="ARBA" id="ARBA00004162"/>
    </source>
</evidence>
<dbReference type="eggNOG" id="COG1580">
    <property type="taxonomic scope" value="Bacteria"/>
</dbReference>
<keyword evidence="12" id="KW-1185">Reference proteome</keyword>
<dbReference type="OrthoDB" id="5133at2"/>
<keyword evidence="9 10" id="KW-0472">Membrane</keyword>
<dbReference type="EMBL" id="CP001818">
    <property type="protein sequence ID" value="ACZ19555.1"/>
    <property type="molecule type" value="Genomic_DNA"/>
</dbReference>
<keyword evidence="11" id="KW-0966">Cell projection</keyword>
<evidence type="ECO:0000256" key="6">
    <source>
        <dbReference type="ARBA" id="ARBA00022692"/>
    </source>
</evidence>
<evidence type="ECO:0000256" key="4">
    <source>
        <dbReference type="ARBA" id="ARBA00022475"/>
    </source>
</evidence>
<accession>D1B6B4</accession>
<dbReference type="AlphaFoldDB" id="D1B6B4"/>
<dbReference type="PANTHER" id="PTHR35091:SF2">
    <property type="entry name" value="FLAGELLAR PROTEIN FLIL"/>
    <property type="match status" value="1"/>
</dbReference>
<dbReference type="GO" id="GO:0006935">
    <property type="term" value="P:chemotaxis"/>
    <property type="evidence" value="ECO:0007669"/>
    <property type="project" value="UniProtKB-KW"/>
</dbReference>
<comment type="subcellular location">
    <subcellularLocation>
        <location evidence="2">Cell membrane</location>
        <topology evidence="2">Single-pass membrane protein</topology>
    </subcellularLocation>
</comment>
<name>D1B6B4_THEAS</name>
<evidence type="ECO:0000256" key="10">
    <source>
        <dbReference type="RuleBase" id="RU364125"/>
    </source>
</evidence>
<protein>
    <recommendedName>
        <fullName evidence="10">Flagellar protein FliL</fullName>
    </recommendedName>
</protein>
<keyword evidence="6 10" id="KW-0812">Transmembrane</keyword>
<sequence>MAKKALIFGVIGVVVLLLGIGGGVMVGLKFFGSDKPEEKLLPPGPTVSLGSFTINLADPEPHLIQLGVTLELEDQETATMLADPGWMSRIKNEVILTVKDRRYDDLKSSEGAQILAQDLRGKLNSILPRTKKTRKVPVRQVLFDQFMLQ</sequence>
<keyword evidence="11" id="KW-0282">Flagellum</keyword>
<dbReference type="Pfam" id="PF03748">
    <property type="entry name" value="FliL"/>
    <property type="match status" value="1"/>
</dbReference>
<feature type="transmembrane region" description="Helical" evidence="10">
    <location>
        <begin position="6"/>
        <end position="31"/>
    </location>
</feature>
<evidence type="ECO:0000313" key="11">
    <source>
        <dbReference type="EMBL" id="ACZ19555.1"/>
    </source>
</evidence>
<keyword evidence="4 10" id="KW-1003">Cell membrane</keyword>
<dbReference type="RefSeq" id="WP_012870066.1">
    <property type="nucleotide sequence ID" value="NC_013522.1"/>
</dbReference>
<proteinExistence type="inferred from homology"/>
<dbReference type="EnsemblBacteria" id="ACZ19555">
    <property type="protein sequence ID" value="ACZ19555"/>
    <property type="gene ID" value="Taci_1324"/>
</dbReference>
<keyword evidence="8 10" id="KW-1133">Transmembrane helix</keyword>
<reference evidence="11 12" key="1">
    <citation type="journal article" date="2009" name="Stand. Genomic Sci.">
        <title>Complete genome sequence of Thermanaerovibrio acidaminovorans type strain (Su883).</title>
        <authorList>
            <person name="Chovatia M."/>
            <person name="Sikorski J."/>
            <person name="Schroder M."/>
            <person name="Lapidus A."/>
            <person name="Nolan M."/>
            <person name="Tice H."/>
            <person name="Glavina Del Rio T."/>
            <person name="Copeland A."/>
            <person name="Cheng J.F."/>
            <person name="Lucas S."/>
            <person name="Chen F."/>
            <person name="Bruce D."/>
            <person name="Goodwin L."/>
            <person name="Pitluck S."/>
            <person name="Ivanova N."/>
            <person name="Mavromatis K."/>
            <person name="Ovchinnikova G."/>
            <person name="Pati A."/>
            <person name="Chen A."/>
            <person name="Palaniappan K."/>
            <person name="Land M."/>
            <person name="Hauser L."/>
            <person name="Chang Y.J."/>
            <person name="Jeffries C.D."/>
            <person name="Chain P."/>
            <person name="Saunders E."/>
            <person name="Detter J.C."/>
            <person name="Brettin T."/>
            <person name="Rohde M."/>
            <person name="Goker M."/>
            <person name="Spring S."/>
            <person name="Bristow J."/>
            <person name="Markowitz V."/>
            <person name="Hugenholtz P."/>
            <person name="Kyrpides N.C."/>
            <person name="Klenk H.P."/>
            <person name="Eisen J.A."/>
        </authorList>
    </citation>
    <scope>NUCLEOTIDE SEQUENCE [LARGE SCALE GENOMIC DNA]</scope>
    <source>
        <strain evidence="12">ATCC 49978 / DSM 6589 / Su883</strain>
    </source>
</reference>
<dbReference type="GO" id="GO:0071978">
    <property type="term" value="P:bacterial-type flagellum-dependent swarming motility"/>
    <property type="evidence" value="ECO:0007669"/>
    <property type="project" value="TreeGrafter"/>
</dbReference>
<evidence type="ECO:0000256" key="1">
    <source>
        <dbReference type="ARBA" id="ARBA00002254"/>
    </source>
</evidence>
<dbReference type="HOGENOM" id="CLU_099018_0_0_0"/>
<dbReference type="GO" id="GO:0005886">
    <property type="term" value="C:plasma membrane"/>
    <property type="evidence" value="ECO:0007669"/>
    <property type="project" value="UniProtKB-SubCell"/>
</dbReference>
<keyword evidence="11" id="KW-0969">Cilium</keyword>